<protein>
    <submittedName>
        <fullName evidence="3">Uncharacterized protein</fullName>
    </submittedName>
</protein>
<dbReference type="Proteomes" id="UP001179952">
    <property type="component" value="Unassembled WGS sequence"/>
</dbReference>
<feature type="chain" id="PRO_5043361854" evidence="2">
    <location>
        <begin position="34"/>
        <end position="72"/>
    </location>
</feature>
<reference evidence="3" key="1">
    <citation type="journal article" date="2023" name="Nat. Commun.">
        <title>Diploid and tetraploid genomes of Acorus and the evolution of monocots.</title>
        <authorList>
            <person name="Ma L."/>
            <person name="Liu K.W."/>
            <person name="Li Z."/>
            <person name="Hsiao Y.Y."/>
            <person name="Qi Y."/>
            <person name="Fu T."/>
            <person name="Tang G.D."/>
            <person name="Zhang D."/>
            <person name="Sun W.H."/>
            <person name="Liu D.K."/>
            <person name="Li Y."/>
            <person name="Chen G.Z."/>
            <person name="Liu X.D."/>
            <person name="Liao X.Y."/>
            <person name="Jiang Y.T."/>
            <person name="Yu X."/>
            <person name="Hao Y."/>
            <person name="Huang J."/>
            <person name="Zhao X.W."/>
            <person name="Ke S."/>
            <person name="Chen Y.Y."/>
            <person name="Wu W.L."/>
            <person name="Hsu J.L."/>
            <person name="Lin Y.F."/>
            <person name="Huang M.D."/>
            <person name="Li C.Y."/>
            <person name="Huang L."/>
            <person name="Wang Z.W."/>
            <person name="Zhao X."/>
            <person name="Zhong W.Y."/>
            <person name="Peng D.H."/>
            <person name="Ahmad S."/>
            <person name="Lan S."/>
            <person name="Zhang J.S."/>
            <person name="Tsai W.C."/>
            <person name="Van de Peer Y."/>
            <person name="Liu Z.J."/>
        </authorList>
    </citation>
    <scope>NUCLEOTIDE SEQUENCE</scope>
    <source>
        <strain evidence="3">SCP</strain>
    </source>
</reference>
<organism evidence="3 4">
    <name type="scientific">Acorus gramineus</name>
    <name type="common">Dwarf sweet flag</name>
    <dbReference type="NCBI Taxonomy" id="55184"/>
    <lineage>
        <taxon>Eukaryota</taxon>
        <taxon>Viridiplantae</taxon>
        <taxon>Streptophyta</taxon>
        <taxon>Embryophyta</taxon>
        <taxon>Tracheophyta</taxon>
        <taxon>Spermatophyta</taxon>
        <taxon>Magnoliopsida</taxon>
        <taxon>Liliopsida</taxon>
        <taxon>Acoraceae</taxon>
        <taxon>Acorus</taxon>
    </lineage>
</organism>
<gene>
    <name evidence="3" type="ORF">QJS04_geneDACA015006</name>
</gene>
<evidence type="ECO:0000256" key="1">
    <source>
        <dbReference type="SAM" id="MobiDB-lite"/>
    </source>
</evidence>
<dbReference type="AlphaFoldDB" id="A0AAV9BWA8"/>
<feature type="signal peptide" evidence="2">
    <location>
        <begin position="1"/>
        <end position="33"/>
    </location>
</feature>
<accession>A0AAV9BWA8</accession>
<proteinExistence type="predicted"/>
<name>A0AAV9BWA8_ACOGR</name>
<keyword evidence="4" id="KW-1185">Reference proteome</keyword>
<evidence type="ECO:0000256" key="2">
    <source>
        <dbReference type="SAM" id="SignalP"/>
    </source>
</evidence>
<comment type="caution">
    <text evidence="3">The sequence shown here is derived from an EMBL/GenBank/DDBJ whole genome shotgun (WGS) entry which is preliminary data.</text>
</comment>
<sequence length="72" mass="8006">MYLDMGAKKKKKTLALVLLFLVLSFQLEISCCAASVSVETIRGRFDGNNGTEEGFGSQKRRVYTGPNPLHNR</sequence>
<feature type="region of interest" description="Disordered" evidence="1">
    <location>
        <begin position="46"/>
        <end position="72"/>
    </location>
</feature>
<reference evidence="3" key="2">
    <citation type="submission" date="2023-06" db="EMBL/GenBank/DDBJ databases">
        <authorList>
            <person name="Ma L."/>
            <person name="Liu K.-W."/>
            <person name="Li Z."/>
            <person name="Hsiao Y.-Y."/>
            <person name="Qi Y."/>
            <person name="Fu T."/>
            <person name="Tang G."/>
            <person name="Zhang D."/>
            <person name="Sun W.-H."/>
            <person name="Liu D.-K."/>
            <person name="Li Y."/>
            <person name="Chen G.-Z."/>
            <person name="Liu X.-D."/>
            <person name="Liao X.-Y."/>
            <person name="Jiang Y.-T."/>
            <person name="Yu X."/>
            <person name="Hao Y."/>
            <person name="Huang J."/>
            <person name="Zhao X.-W."/>
            <person name="Ke S."/>
            <person name="Chen Y.-Y."/>
            <person name="Wu W.-L."/>
            <person name="Hsu J.-L."/>
            <person name="Lin Y.-F."/>
            <person name="Huang M.-D."/>
            <person name="Li C.-Y."/>
            <person name="Huang L."/>
            <person name="Wang Z.-W."/>
            <person name="Zhao X."/>
            <person name="Zhong W.-Y."/>
            <person name="Peng D.-H."/>
            <person name="Ahmad S."/>
            <person name="Lan S."/>
            <person name="Zhang J.-S."/>
            <person name="Tsai W.-C."/>
            <person name="Van De Peer Y."/>
            <person name="Liu Z.-J."/>
        </authorList>
    </citation>
    <scope>NUCLEOTIDE SEQUENCE</scope>
    <source>
        <strain evidence="3">SCP</strain>
        <tissue evidence="3">Leaves</tissue>
    </source>
</reference>
<evidence type="ECO:0000313" key="3">
    <source>
        <dbReference type="EMBL" id="KAK1280865.1"/>
    </source>
</evidence>
<dbReference type="EMBL" id="JAUJYN010000001">
    <property type="protein sequence ID" value="KAK1280865.1"/>
    <property type="molecule type" value="Genomic_DNA"/>
</dbReference>
<evidence type="ECO:0000313" key="4">
    <source>
        <dbReference type="Proteomes" id="UP001179952"/>
    </source>
</evidence>
<keyword evidence="2" id="KW-0732">Signal</keyword>